<evidence type="ECO:0000259" key="7">
    <source>
        <dbReference type="Pfam" id="PF00206"/>
    </source>
</evidence>
<feature type="binding site" description="in site B" evidence="6">
    <location>
        <begin position="122"/>
        <end position="125"/>
    </location>
    <ligand>
        <name>substrate</name>
    </ligand>
</feature>
<evidence type="ECO:0000313" key="9">
    <source>
        <dbReference type="EMBL" id="APT92846.1"/>
    </source>
</evidence>
<comment type="pathway">
    <text evidence="6">Carbohydrate metabolism; tricarboxylic acid cycle; (S)-malate from fumarate: step 1/1.</text>
</comment>
<keyword evidence="3 6" id="KW-0963">Cytoplasm</keyword>
<evidence type="ECO:0000256" key="5">
    <source>
        <dbReference type="ARBA" id="ARBA00023239"/>
    </source>
</evidence>
<dbReference type="Pfam" id="PF00206">
    <property type="entry name" value="Lyase_1"/>
    <property type="match status" value="1"/>
</dbReference>
<comment type="function">
    <text evidence="6">Involved in the TCA cycle. Catalyzes the stereospecific interconversion of fumarate to L-malate.</text>
</comment>
<dbReference type="InterPro" id="IPR008948">
    <property type="entry name" value="L-Aspartase-like"/>
</dbReference>
<evidence type="ECO:0000313" key="10">
    <source>
        <dbReference type="Proteomes" id="UP000185491"/>
    </source>
</evidence>
<dbReference type="EMBL" id="CP009249">
    <property type="protein sequence ID" value="APT92846.1"/>
    <property type="molecule type" value="Genomic_DNA"/>
</dbReference>
<sequence length="466" mass="49808">MTEYRIERDTMGEVKVPVDAMWRAQTQRAVDNFPISGRGLEHAQIRALGNLKAACAQVNKDSGALDADKADAIIAAAKEISDGKHYDEFPIDVFQTGSGTSSNMNTNEVIASIAGKNGVEIHPNDHVNMGQSSNDTFPTATHVAATEAAVNDLIPGLKVLHKSLTAKAKEFADVVKSGRTHLMDATPITLGQEFGGYARQIELGIDRVEACLPRLGELAIGGTATGTGLNTGADFGAKVTEELKKLTGVQQLKEAENHFEAQAARDALVEFSGAMRTIAVSLNKIANDIRLMGSGPLTGLSEIHLKDLQPGSSIMPGKVNPVIPEATTMVAAQVIGNDAAIAFGGAQGHFELNVFIPVMARNVLESARLLANVSRVLAEKCVDHITANEDRMKKYAESSTSIVTPLNSNIGYENAAKAAKHALKQQITVREAVIDLGFVDGENLTEEQLDEKLDVLSMTNRDRDSF</sequence>
<dbReference type="AlphaFoldDB" id="A0A1L7D3U8"/>
<feature type="binding site" evidence="6">
    <location>
        <begin position="318"/>
        <end position="320"/>
    </location>
    <ligand>
        <name>substrate</name>
    </ligand>
</feature>
<dbReference type="EC" id="4.2.1.2" evidence="6"/>
<dbReference type="InterPro" id="IPR024083">
    <property type="entry name" value="Fumarase/histidase_N"/>
</dbReference>
<feature type="domain" description="Fumarase C C-terminal" evidence="8">
    <location>
        <begin position="402"/>
        <end position="460"/>
    </location>
</feature>
<dbReference type="Pfam" id="PF10415">
    <property type="entry name" value="FumaraseC_C"/>
    <property type="match status" value="1"/>
</dbReference>
<dbReference type="Gene3D" id="1.10.275.10">
    <property type="entry name" value="Fumarase/aspartase (N-terminal domain)"/>
    <property type="match status" value="1"/>
</dbReference>
<dbReference type="GO" id="GO:0005737">
    <property type="term" value="C:cytoplasm"/>
    <property type="evidence" value="ECO:0007669"/>
    <property type="project" value="UniProtKB-SubCell"/>
</dbReference>
<evidence type="ECO:0000256" key="1">
    <source>
        <dbReference type="ARBA" id="ARBA00001494"/>
    </source>
</evidence>
<dbReference type="InterPro" id="IPR022761">
    <property type="entry name" value="Fumarate_lyase_N"/>
</dbReference>
<dbReference type="FunFam" id="1.10.40.30:FF:000002">
    <property type="entry name" value="Fumarate hydratase class II"/>
    <property type="match status" value="1"/>
</dbReference>
<dbReference type="InterPro" id="IPR005677">
    <property type="entry name" value="Fum_hydII"/>
</dbReference>
<dbReference type="FunFam" id="1.10.275.10:FF:000001">
    <property type="entry name" value="Fumarate hydratase, mitochondrial"/>
    <property type="match status" value="1"/>
</dbReference>
<dbReference type="GO" id="GO:0008797">
    <property type="term" value="F:aspartate ammonia-lyase activity"/>
    <property type="evidence" value="ECO:0007669"/>
    <property type="project" value="UniProtKB-EC"/>
</dbReference>
<dbReference type="InterPro" id="IPR018951">
    <property type="entry name" value="Fumarase_C_C"/>
</dbReference>
<reference evidence="9 10" key="1">
    <citation type="submission" date="2014-08" db="EMBL/GenBank/DDBJ databases">
        <title>Complete genome sequence of Corynebacterium phocae M408/89/1(T)(=DSM 44612(T)), isolated from the common seal (Phoca vitulina).</title>
        <authorList>
            <person name="Ruckert C."/>
            <person name="Albersmeier A."/>
            <person name="Winkler A."/>
            <person name="Kalinowski J."/>
        </authorList>
    </citation>
    <scope>NUCLEOTIDE SEQUENCE [LARGE SCALE GENOMIC DNA]</scope>
    <source>
        <strain evidence="9 10">M408/89/1</strain>
    </source>
</reference>
<feature type="binding site" evidence="6">
    <location>
        <begin position="132"/>
        <end position="134"/>
    </location>
    <ligand>
        <name>substrate</name>
    </ligand>
</feature>
<feature type="domain" description="Fumarate lyase N-terminal" evidence="7">
    <location>
        <begin position="12"/>
        <end position="336"/>
    </location>
</feature>
<dbReference type="PANTHER" id="PTHR11444:SF22">
    <property type="entry name" value="FUMARATE HYDRATASE CLASS II"/>
    <property type="match status" value="1"/>
</dbReference>
<keyword evidence="4 6" id="KW-0816">Tricarboxylic acid cycle</keyword>
<comment type="miscellaneous">
    <text evidence="6">There are 2 substrate-binding sites: the catalytic A site, and the non-catalytic B site that may play a role in the transfer of substrate or product between the active site and the solvent. Alternatively, the B site may bind allosteric effectors.</text>
</comment>
<protein>
    <recommendedName>
        <fullName evidence="6">Fumarate hydratase class II</fullName>
        <shortName evidence="6">Fumarase C</shortName>
        <ecNumber evidence="6">4.2.1.2</ecNumber>
    </recommendedName>
    <alternativeName>
        <fullName evidence="6">Aerobic fumarase</fullName>
    </alternativeName>
    <alternativeName>
        <fullName evidence="6">Iron-independent fumarase</fullName>
    </alternativeName>
</protein>
<dbReference type="OrthoDB" id="9802809at2"/>
<dbReference type="GO" id="GO:0004333">
    <property type="term" value="F:fumarate hydratase activity"/>
    <property type="evidence" value="ECO:0007669"/>
    <property type="project" value="UniProtKB-UniRule"/>
</dbReference>
<keyword evidence="5 6" id="KW-0456">Lyase</keyword>
<comment type="subunit">
    <text evidence="6">Homotetramer.</text>
</comment>
<gene>
    <name evidence="9" type="primary">aspA</name>
    <name evidence="6" type="synonym">fumC</name>
    <name evidence="9" type="ORF">CPHO_08055</name>
</gene>
<dbReference type="UniPathway" id="UPA00223">
    <property type="reaction ID" value="UER01007"/>
</dbReference>
<evidence type="ECO:0000256" key="4">
    <source>
        <dbReference type="ARBA" id="ARBA00022532"/>
    </source>
</evidence>
<dbReference type="GO" id="GO:0006099">
    <property type="term" value="P:tricarboxylic acid cycle"/>
    <property type="evidence" value="ECO:0007669"/>
    <property type="project" value="UniProtKB-UniRule"/>
</dbReference>
<dbReference type="HAMAP" id="MF_00743">
    <property type="entry name" value="FumaraseC"/>
    <property type="match status" value="1"/>
</dbReference>
<evidence type="ECO:0000256" key="2">
    <source>
        <dbReference type="ARBA" id="ARBA00009084"/>
    </source>
</evidence>
<dbReference type="GO" id="GO:0006106">
    <property type="term" value="P:fumarate metabolic process"/>
    <property type="evidence" value="ECO:0007669"/>
    <property type="project" value="InterPro"/>
</dbReference>
<dbReference type="PRINTS" id="PR00149">
    <property type="entry name" value="FUMRATELYASE"/>
</dbReference>
<dbReference type="InterPro" id="IPR020557">
    <property type="entry name" value="Fumarate_lyase_CS"/>
</dbReference>
<keyword evidence="10" id="KW-1185">Reference proteome</keyword>
<comment type="similarity">
    <text evidence="2 6">Belongs to the class-II fumarase/aspartase family. Fumarase subfamily.</text>
</comment>
<dbReference type="Gene3D" id="1.20.200.10">
    <property type="entry name" value="Fumarase/aspartase (Central domain)"/>
    <property type="match status" value="1"/>
</dbReference>
<dbReference type="SUPFAM" id="SSF48557">
    <property type="entry name" value="L-aspartase-like"/>
    <property type="match status" value="1"/>
</dbReference>
<evidence type="ECO:0000259" key="8">
    <source>
        <dbReference type="Pfam" id="PF10415"/>
    </source>
</evidence>
<dbReference type="NCBIfam" id="NF008909">
    <property type="entry name" value="PRK12273.1"/>
    <property type="match status" value="1"/>
</dbReference>
<feature type="binding site" evidence="6">
    <location>
        <position position="180"/>
    </location>
    <ligand>
        <name>substrate</name>
    </ligand>
</feature>
<comment type="catalytic activity">
    <reaction evidence="6">
        <text>(S)-malate = fumarate + H2O</text>
        <dbReference type="Rhea" id="RHEA:12460"/>
        <dbReference type="ChEBI" id="CHEBI:15377"/>
        <dbReference type="ChEBI" id="CHEBI:15589"/>
        <dbReference type="ChEBI" id="CHEBI:29806"/>
        <dbReference type="EC" id="4.2.1.2"/>
    </reaction>
</comment>
<proteinExistence type="inferred from homology"/>
<evidence type="ECO:0000256" key="3">
    <source>
        <dbReference type="ARBA" id="ARBA00022490"/>
    </source>
</evidence>
<feature type="binding site" evidence="6">
    <location>
        <begin position="98"/>
        <end position="100"/>
    </location>
    <ligand>
        <name>substrate</name>
    </ligand>
</feature>
<dbReference type="FunFam" id="1.20.200.10:FF:000001">
    <property type="entry name" value="Fumarate hydratase, mitochondrial"/>
    <property type="match status" value="1"/>
</dbReference>
<feature type="active site" evidence="6">
    <location>
        <position position="312"/>
    </location>
</feature>
<organism evidence="9 10">
    <name type="scientific">Corynebacterium phocae</name>
    <dbReference type="NCBI Taxonomy" id="161895"/>
    <lineage>
        <taxon>Bacteria</taxon>
        <taxon>Bacillati</taxon>
        <taxon>Actinomycetota</taxon>
        <taxon>Actinomycetes</taxon>
        <taxon>Mycobacteriales</taxon>
        <taxon>Corynebacteriaceae</taxon>
        <taxon>Corynebacterium</taxon>
    </lineage>
</organism>
<dbReference type="KEGG" id="cpho:CPHO_08055"/>
<dbReference type="InterPro" id="IPR000362">
    <property type="entry name" value="Fumarate_lyase_fam"/>
</dbReference>
<accession>A0A1L7D3U8</accession>
<dbReference type="PROSITE" id="PS00163">
    <property type="entry name" value="FUMARATE_LYASES"/>
    <property type="match status" value="1"/>
</dbReference>
<feature type="active site" description="Proton donor/acceptor" evidence="6">
    <location>
        <position position="181"/>
    </location>
</feature>
<dbReference type="CDD" id="cd01362">
    <property type="entry name" value="Fumarase_classII"/>
    <property type="match status" value="1"/>
</dbReference>
<dbReference type="STRING" id="161895.CPHO_08055"/>
<comment type="catalytic activity">
    <reaction evidence="1">
        <text>L-aspartate = fumarate + NH4(+)</text>
        <dbReference type="Rhea" id="RHEA:16601"/>
        <dbReference type="ChEBI" id="CHEBI:28938"/>
        <dbReference type="ChEBI" id="CHEBI:29806"/>
        <dbReference type="ChEBI" id="CHEBI:29991"/>
        <dbReference type="EC" id="4.3.1.1"/>
    </reaction>
</comment>
<feature type="binding site" evidence="6">
    <location>
        <position position="313"/>
    </location>
    <ligand>
        <name>substrate</name>
    </ligand>
</feature>
<comment type="subcellular location">
    <subcellularLocation>
        <location evidence="6">Cytoplasm</location>
    </subcellularLocation>
</comment>
<dbReference type="Proteomes" id="UP000185491">
    <property type="component" value="Chromosome"/>
</dbReference>
<dbReference type="PRINTS" id="PR00145">
    <property type="entry name" value="ARGSUCLYASE"/>
</dbReference>
<evidence type="ECO:0000256" key="6">
    <source>
        <dbReference type="HAMAP-Rule" id="MF_00743"/>
    </source>
</evidence>
<dbReference type="Gene3D" id="1.10.40.30">
    <property type="entry name" value="Fumarase/aspartase (C-terminal domain)"/>
    <property type="match status" value="1"/>
</dbReference>
<dbReference type="RefSeq" id="WP_075734777.1">
    <property type="nucleotide sequence ID" value="NZ_CP009249.1"/>
</dbReference>
<dbReference type="PANTHER" id="PTHR11444">
    <property type="entry name" value="ASPARTATEAMMONIA/ARGININOSUCCINATE/ADENYLOSUCCINATE LYASE"/>
    <property type="match status" value="1"/>
</dbReference>
<name>A0A1L7D3U8_9CORY</name>
<feature type="site" description="Important for catalytic activity" evidence="6">
    <location>
        <position position="325"/>
    </location>
</feature>